<comment type="caution">
    <text evidence="3">The sequence shown here is derived from an EMBL/GenBank/DDBJ whole genome shotgun (WGS) entry which is preliminary data.</text>
</comment>
<feature type="region of interest" description="Disordered" evidence="1">
    <location>
        <begin position="250"/>
        <end position="301"/>
    </location>
</feature>
<feature type="compositionally biased region" description="Polar residues" evidence="1">
    <location>
        <begin position="276"/>
        <end position="301"/>
    </location>
</feature>
<evidence type="ECO:0000256" key="2">
    <source>
        <dbReference type="SAM" id="Phobius"/>
    </source>
</evidence>
<sequence>MYDRHMRRNLGFHTLDGDTMTGVVHPQMYGMPVPAFIFMDRTKHSFVPVMASSWMYPEKVASVKQPPSVLPHPSPQVLSVKPQNFINGLNRDAENSPTKSEGLRHPFLHERPTNVVTVMGDLRRHTETAGALWDKINKHPVGRKPSILAIARMAKVCWILCPTTTDAIVAVGIFGLLLKDDALIRFETNQATYGPRRILSGNPSQISPPPNMTTQAHTLQSNLPDNSPSPQPPTSTVVDDMVILWTHCTPRLHDNGRSKPPPSSSVDDMWGAGSNLDGNASNARQGQSVDLPTAPNPGSSTVEQEVFTFGQHNAGAPVAGDMWGAGSNLEGNASTPFKAKVLILALRTPVRAL</sequence>
<feature type="transmembrane region" description="Helical" evidence="2">
    <location>
        <begin position="156"/>
        <end position="178"/>
    </location>
</feature>
<evidence type="ECO:0000313" key="3">
    <source>
        <dbReference type="EMBL" id="KAK7049018.1"/>
    </source>
</evidence>
<dbReference type="Proteomes" id="UP001362999">
    <property type="component" value="Unassembled WGS sequence"/>
</dbReference>
<dbReference type="EMBL" id="JAWWNJ010000009">
    <property type="protein sequence ID" value="KAK7049018.1"/>
    <property type="molecule type" value="Genomic_DNA"/>
</dbReference>
<evidence type="ECO:0000256" key="1">
    <source>
        <dbReference type="SAM" id="MobiDB-lite"/>
    </source>
</evidence>
<accession>A0AAW0DD44</accession>
<gene>
    <name evidence="3" type="ORF">R3P38DRAFT_3175265</name>
</gene>
<proteinExistence type="predicted"/>
<evidence type="ECO:0000313" key="4">
    <source>
        <dbReference type="Proteomes" id="UP001362999"/>
    </source>
</evidence>
<reference evidence="3 4" key="1">
    <citation type="journal article" date="2024" name="J Genomics">
        <title>Draft genome sequencing and assembly of Favolaschia claudopus CIRM-BRFM 2984 isolated from oak limbs.</title>
        <authorList>
            <person name="Navarro D."/>
            <person name="Drula E."/>
            <person name="Chaduli D."/>
            <person name="Cazenave R."/>
            <person name="Ahrendt S."/>
            <person name="Wang J."/>
            <person name="Lipzen A."/>
            <person name="Daum C."/>
            <person name="Barry K."/>
            <person name="Grigoriev I.V."/>
            <person name="Favel A."/>
            <person name="Rosso M.N."/>
            <person name="Martin F."/>
        </authorList>
    </citation>
    <scope>NUCLEOTIDE SEQUENCE [LARGE SCALE GENOMIC DNA]</scope>
    <source>
        <strain evidence="3 4">CIRM-BRFM 2984</strain>
    </source>
</reference>
<keyword evidence="4" id="KW-1185">Reference proteome</keyword>
<dbReference type="AlphaFoldDB" id="A0AAW0DD44"/>
<name>A0AAW0DD44_9AGAR</name>
<organism evidence="3 4">
    <name type="scientific">Favolaschia claudopus</name>
    <dbReference type="NCBI Taxonomy" id="2862362"/>
    <lineage>
        <taxon>Eukaryota</taxon>
        <taxon>Fungi</taxon>
        <taxon>Dikarya</taxon>
        <taxon>Basidiomycota</taxon>
        <taxon>Agaricomycotina</taxon>
        <taxon>Agaricomycetes</taxon>
        <taxon>Agaricomycetidae</taxon>
        <taxon>Agaricales</taxon>
        <taxon>Marasmiineae</taxon>
        <taxon>Mycenaceae</taxon>
        <taxon>Favolaschia</taxon>
    </lineage>
</organism>
<protein>
    <submittedName>
        <fullName evidence="3">Uncharacterized protein</fullName>
    </submittedName>
</protein>
<feature type="region of interest" description="Disordered" evidence="1">
    <location>
        <begin position="194"/>
        <end position="236"/>
    </location>
</feature>
<keyword evidence="2" id="KW-1133">Transmembrane helix</keyword>
<keyword evidence="2" id="KW-0812">Transmembrane</keyword>
<keyword evidence="2" id="KW-0472">Membrane</keyword>